<proteinExistence type="predicted"/>
<name>A0A7W9U0D4_9BURK</name>
<dbReference type="EMBL" id="JACHBW010000012">
    <property type="protein sequence ID" value="MBB6104499.1"/>
    <property type="molecule type" value="Genomic_DNA"/>
</dbReference>
<keyword evidence="5" id="KW-1185">Reference proteome</keyword>
<dbReference type="SUPFAM" id="SSF52172">
    <property type="entry name" value="CheY-like"/>
    <property type="match status" value="1"/>
</dbReference>
<dbReference type="GO" id="GO:0000160">
    <property type="term" value="P:phosphorelay signal transduction system"/>
    <property type="evidence" value="ECO:0007669"/>
    <property type="project" value="InterPro"/>
</dbReference>
<dbReference type="Proteomes" id="UP000571554">
    <property type="component" value="Unassembled WGS sequence"/>
</dbReference>
<organism evidence="4 5">
    <name type="scientific">Paraburkholderia bannensis</name>
    <dbReference type="NCBI Taxonomy" id="765414"/>
    <lineage>
        <taxon>Bacteria</taxon>
        <taxon>Pseudomonadati</taxon>
        <taxon>Pseudomonadota</taxon>
        <taxon>Betaproteobacteria</taxon>
        <taxon>Burkholderiales</taxon>
        <taxon>Burkholderiaceae</taxon>
        <taxon>Paraburkholderia</taxon>
    </lineage>
</organism>
<evidence type="ECO:0000256" key="1">
    <source>
        <dbReference type="ARBA" id="ARBA00022553"/>
    </source>
</evidence>
<keyword evidence="1 2" id="KW-0597">Phosphoprotein</keyword>
<dbReference type="RefSeq" id="WP_260175344.1">
    <property type="nucleotide sequence ID" value="NZ_JACHBW010000012.1"/>
</dbReference>
<accession>A0A7W9U0D4</accession>
<keyword evidence="4" id="KW-0238">DNA-binding</keyword>
<evidence type="ECO:0000313" key="5">
    <source>
        <dbReference type="Proteomes" id="UP000571554"/>
    </source>
</evidence>
<evidence type="ECO:0000256" key="2">
    <source>
        <dbReference type="PROSITE-ProRule" id="PRU00169"/>
    </source>
</evidence>
<sequence length="161" mass="17862">MPTDFAWPDYNPQRIKPFLTAIPCRRIMTRVLVVDDDRALLGALTEALSEVFEVVAAADGHAAWAVLNDGPVDAVIADLRMPGMSGGTLCERIRDCASIASMPVILVSGEYSPPAFVRYDCYLRKPLDMQQLVETTRRLLLADPFRAIGNPVGRHHERLQD</sequence>
<dbReference type="InterPro" id="IPR050595">
    <property type="entry name" value="Bact_response_regulator"/>
</dbReference>
<comment type="caution">
    <text evidence="4">The sequence shown here is derived from an EMBL/GenBank/DDBJ whole genome shotgun (WGS) entry which is preliminary data.</text>
</comment>
<evidence type="ECO:0000259" key="3">
    <source>
        <dbReference type="PROSITE" id="PS50110"/>
    </source>
</evidence>
<feature type="domain" description="Response regulatory" evidence="3">
    <location>
        <begin position="30"/>
        <end position="140"/>
    </location>
</feature>
<evidence type="ECO:0000313" key="4">
    <source>
        <dbReference type="EMBL" id="MBB6104499.1"/>
    </source>
</evidence>
<gene>
    <name evidence="4" type="ORF">F4827_004358</name>
</gene>
<dbReference type="SMART" id="SM00448">
    <property type="entry name" value="REC"/>
    <property type="match status" value="1"/>
</dbReference>
<dbReference type="PANTHER" id="PTHR44591:SF18">
    <property type="entry name" value="REGULATORY PROTEIN"/>
    <property type="match status" value="1"/>
</dbReference>
<reference evidence="4 5" key="1">
    <citation type="submission" date="2020-08" db="EMBL/GenBank/DDBJ databases">
        <title>Above-ground endophytic microbial communities from plants in different locations in the United States.</title>
        <authorList>
            <person name="Frank C."/>
        </authorList>
    </citation>
    <scope>NUCLEOTIDE SEQUENCE [LARGE SCALE GENOMIC DNA]</scope>
    <source>
        <strain evidence="4 5">WP4_2_2</strain>
    </source>
</reference>
<feature type="modified residue" description="4-aspartylphosphate" evidence="2">
    <location>
        <position position="78"/>
    </location>
</feature>
<dbReference type="GO" id="GO:0003677">
    <property type="term" value="F:DNA binding"/>
    <property type="evidence" value="ECO:0007669"/>
    <property type="project" value="UniProtKB-KW"/>
</dbReference>
<dbReference type="PANTHER" id="PTHR44591">
    <property type="entry name" value="STRESS RESPONSE REGULATOR PROTEIN 1"/>
    <property type="match status" value="1"/>
</dbReference>
<dbReference type="Gene3D" id="3.40.50.2300">
    <property type="match status" value="1"/>
</dbReference>
<protein>
    <submittedName>
        <fullName evidence="4">DNA-binding response OmpR family regulator</fullName>
    </submittedName>
</protein>
<dbReference type="Pfam" id="PF00072">
    <property type="entry name" value="Response_reg"/>
    <property type="match status" value="1"/>
</dbReference>
<dbReference type="InterPro" id="IPR011006">
    <property type="entry name" value="CheY-like_superfamily"/>
</dbReference>
<dbReference type="PROSITE" id="PS50110">
    <property type="entry name" value="RESPONSE_REGULATORY"/>
    <property type="match status" value="1"/>
</dbReference>
<dbReference type="AlphaFoldDB" id="A0A7W9U0D4"/>
<dbReference type="InterPro" id="IPR001789">
    <property type="entry name" value="Sig_transdc_resp-reg_receiver"/>
</dbReference>